<keyword evidence="3" id="KW-1185">Reference proteome</keyword>
<organism evidence="2 3">
    <name type="scientific">Nonomuraea corallina</name>
    <dbReference type="NCBI Taxonomy" id="2989783"/>
    <lineage>
        <taxon>Bacteria</taxon>
        <taxon>Bacillati</taxon>
        <taxon>Actinomycetota</taxon>
        <taxon>Actinomycetes</taxon>
        <taxon>Streptosporangiales</taxon>
        <taxon>Streptosporangiaceae</taxon>
        <taxon>Nonomuraea</taxon>
    </lineage>
</organism>
<dbReference type="Proteomes" id="UP001144036">
    <property type="component" value="Unassembled WGS sequence"/>
</dbReference>
<feature type="transmembrane region" description="Helical" evidence="1">
    <location>
        <begin position="79"/>
        <end position="97"/>
    </location>
</feature>
<feature type="transmembrane region" description="Helical" evidence="1">
    <location>
        <begin position="53"/>
        <end position="72"/>
    </location>
</feature>
<keyword evidence="1" id="KW-1133">Transmembrane helix</keyword>
<feature type="transmembrane region" description="Helical" evidence="1">
    <location>
        <begin position="9"/>
        <end position="33"/>
    </location>
</feature>
<gene>
    <name evidence="2" type="ORF">OUY22_10910</name>
</gene>
<evidence type="ECO:0000256" key="1">
    <source>
        <dbReference type="SAM" id="Phobius"/>
    </source>
</evidence>
<dbReference type="RefSeq" id="WP_270154733.1">
    <property type="nucleotide sequence ID" value="NZ_JAPNNL010000031.1"/>
</dbReference>
<feature type="transmembrane region" description="Helical" evidence="1">
    <location>
        <begin position="185"/>
        <end position="201"/>
    </location>
</feature>
<keyword evidence="1" id="KW-0812">Transmembrane</keyword>
<feature type="transmembrane region" description="Helical" evidence="1">
    <location>
        <begin position="117"/>
        <end position="137"/>
    </location>
</feature>
<accession>A0ABT4S9N6</accession>
<proteinExistence type="predicted"/>
<protein>
    <recommendedName>
        <fullName evidence="4">DUF2269 domain-containing protein</fullName>
    </recommendedName>
</protein>
<name>A0ABT4S9N6_9ACTN</name>
<keyword evidence="1" id="KW-0472">Membrane</keyword>
<evidence type="ECO:0008006" key="4">
    <source>
        <dbReference type="Google" id="ProtNLM"/>
    </source>
</evidence>
<dbReference type="EMBL" id="JAPNNL010000031">
    <property type="protein sequence ID" value="MDA0633931.1"/>
    <property type="molecule type" value="Genomic_DNA"/>
</dbReference>
<reference evidence="2" key="1">
    <citation type="submission" date="2022-11" db="EMBL/GenBank/DDBJ databases">
        <title>Nonomuraea corallina sp. nov., a new species of the genus Nonomuraea isolated from sea side sediment in Thai sea.</title>
        <authorList>
            <person name="Ngamcharungchit C."/>
            <person name="Matsumoto A."/>
            <person name="Suriyachadkun C."/>
            <person name="Panbangred W."/>
            <person name="Inahashi Y."/>
            <person name="Intra B."/>
        </authorList>
    </citation>
    <scope>NUCLEOTIDE SEQUENCE</scope>
    <source>
        <strain evidence="2">MCN248</strain>
    </source>
</reference>
<sequence length="209" mass="23161">MKPSSRHLLVWMHVVTSVSWMSQALALFALGAYSSVTGDGAGYRMAHLLDNQVLLHFANASAFTGLMLSAMTKWGYFRYWWVLIKLVVTLAQLYAGIFLLGPRLSALSDGTRDADPVLLGATLLMASAVAFQAWLSVAKPWRRTPWAEARPRTVTPPGWLPFFVLLVPVADVLLAFFVFGHPAPLFFVVTAIAYPIWRARAMRRVPATV</sequence>
<evidence type="ECO:0000313" key="2">
    <source>
        <dbReference type="EMBL" id="MDA0633931.1"/>
    </source>
</evidence>
<evidence type="ECO:0000313" key="3">
    <source>
        <dbReference type="Proteomes" id="UP001144036"/>
    </source>
</evidence>
<feature type="transmembrane region" description="Helical" evidence="1">
    <location>
        <begin position="158"/>
        <end position="179"/>
    </location>
</feature>
<comment type="caution">
    <text evidence="2">The sequence shown here is derived from an EMBL/GenBank/DDBJ whole genome shotgun (WGS) entry which is preliminary data.</text>
</comment>